<sequence>DMNGSLGASIEKGLASSSQQHLYNDHTNSPDRLSGHRLLLQRIKGFFIKRIIYSKRKWPLIITQGLIPVVVTISCLLVDQTFDMLTSQEPPLDLNLSIFSHSYSFFSNDPDLYNLAD</sequence>
<name>A0AAW0XZ52_CHEQU</name>
<reference evidence="1 2" key="1">
    <citation type="journal article" date="2024" name="BMC Genomics">
        <title>Genome assembly of redclaw crayfish (Cherax quadricarinatus) provides insights into its immune adaptation and hypoxia tolerance.</title>
        <authorList>
            <person name="Liu Z."/>
            <person name="Zheng J."/>
            <person name="Li H."/>
            <person name="Fang K."/>
            <person name="Wang S."/>
            <person name="He J."/>
            <person name="Zhou D."/>
            <person name="Weng S."/>
            <person name="Chi M."/>
            <person name="Gu Z."/>
            <person name="He J."/>
            <person name="Li F."/>
            <person name="Wang M."/>
        </authorList>
    </citation>
    <scope>NUCLEOTIDE SEQUENCE [LARGE SCALE GENOMIC DNA]</scope>
    <source>
        <strain evidence="1">ZL_2023a</strain>
    </source>
</reference>
<evidence type="ECO:0000313" key="1">
    <source>
        <dbReference type="EMBL" id="KAK8749805.1"/>
    </source>
</evidence>
<feature type="non-terminal residue" evidence="1">
    <location>
        <position position="117"/>
    </location>
</feature>
<feature type="non-terminal residue" evidence="1">
    <location>
        <position position="1"/>
    </location>
</feature>
<protein>
    <submittedName>
        <fullName evidence="1">Uncharacterized protein</fullName>
    </submittedName>
</protein>
<dbReference type="Proteomes" id="UP001445076">
    <property type="component" value="Unassembled WGS sequence"/>
</dbReference>
<accession>A0AAW0XZ52</accession>
<dbReference type="EMBL" id="JARKIK010000009">
    <property type="protein sequence ID" value="KAK8749805.1"/>
    <property type="molecule type" value="Genomic_DNA"/>
</dbReference>
<organism evidence="1 2">
    <name type="scientific">Cherax quadricarinatus</name>
    <name type="common">Australian red claw crayfish</name>
    <dbReference type="NCBI Taxonomy" id="27406"/>
    <lineage>
        <taxon>Eukaryota</taxon>
        <taxon>Metazoa</taxon>
        <taxon>Ecdysozoa</taxon>
        <taxon>Arthropoda</taxon>
        <taxon>Crustacea</taxon>
        <taxon>Multicrustacea</taxon>
        <taxon>Malacostraca</taxon>
        <taxon>Eumalacostraca</taxon>
        <taxon>Eucarida</taxon>
        <taxon>Decapoda</taxon>
        <taxon>Pleocyemata</taxon>
        <taxon>Astacidea</taxon>
        <taxon>Parastacoidea</taxon>
        <taxon>Parastacidae</taxon>
        <taxon>Cherax</taxon>
    </lineage>
</organism>
<dbReference type="AlphaFoldDB" id="A0AAW0XZ52"/>
<comment type="caution">
    <text evidence="1">The sequence shown here is derived from an EMBL/GenBank/DDBJ whole genome shotgun (WGS) entry which is preliminary data.</text>
</comment>
<gene>
    <name evidence="1" type="ORF">OTU49_015555</name>
</gene>
<keyword evidence="2" id="KW-1185">Reference proteome</keyword>
<evidence type="ECO:0000313" key="2">
    <source>
        <dbReference type="Proteomes" id="UP001445076"/>
    </source>
</evidence>
<proteinExistence type="predicted"/>